<gene>
    <name evidence="2" type="ORF">LSTR_LSTR013805</name>
</gene>
<evidence type="ECO:0000313" key="3">
    <source>
        <dbReference type="Proteomes" id="UP000291343"/>
    </source>
</evidence>
<comment type="caution">
    <text evidence="2">The sequence shown here is derived from an EMBL/GenBank/DDBJ whole genome shotgun (WGS) entry which is preliminary data.</text>
</comment>
<keyword evidence="1" id="KW-1133">Transmembrane helix</keyword>
<keyword evidence="3" id="KW-1185">Reference proteome</keyword>
<dbReference type="InterPro" id="IPR013783">
    <property type="entry name" value="Ig-like_fold"/>
</dbReference>
<evidence type="ECO:0000313" key="2">
    <source>
        <dbReference type="EMBL" id="RZF48181.1"/>
    </source>
</evidence>
<dbReference type="AlphaFoldDB" id="A0A482XTC7"/>
<keyword evidence="1" id="KW-0472">Membrane</keyword>
<feature type="transmembrane region" description="Helical" evidence="1">
    <location>
        <begin position="168"/>
        <end position="190"/>
    </location>
</feature>
<reference evidence="2 3" key="1">
    <citation type="journal article" date="2017" name="Gigascience">
        <title>Genome sequence of the small brown planthopper, Laodelphax striatellus.</title>
        <authorList>
            <person name="Zhu J."/>
            <person name="Jiang F."/>
            <person name="Wang X."/>
            <person name="Yang P."/>
            <person name="Bao Y."/>
            <person name="Zhao W."/>
            <person name="Wang W."/>
            <person name="Lu H."/>
            <person name="Wang Q."/>
            <person name="Cui N."/>
            <person name="Li J."/>
            <person name="Chen X."/>
            <person name="Luo L."/>
            <person name="Yu J."/>
            <person name="Kang L."/>
            <person name="Cui F."/>
        </authorList>
    </citation>
    <scope>NUCLEOTIDE SEQUENCE [LARGE SCALE GENOMIC DNA]</scope>
    <source>
        <strain evidence="2">Lst14</strain>
    </source>
</reference>
<proteinExistence type="predicted"/>
<dbReference type="EMBL" id="QKKF02002706">
    <property type="protein sequence ID" value="RZF48181.1"/>
    <property type="molecule type" value="Genomic_DNA"/>
</dbReference>
<dbReference type="OrthoDB" id="10006996at2759"/>
<dbReference type="Proteomes" id="UP000291343">
    <property type="component" value="Unassembled WGS sequence"/>
</dbReference>
<dbReference type="PANTHER" id="PTHR23278">
    <property type="entry name" value="SIDESTEP PROTEIN"/>
    <property type="match status" value="1"/>
</dbReference>
<name>A0A482XTC7_LAOST</name>
<dbReference type="SUPFAM" id="SSF49265">
    <property type="entry name" value="Fibronectin type III"/>
    <property type="match status" value="1"/>
</dbReference>
<dbReference type="CDD" id="cd00063">
    <property type="entry name" value="FN3"/>
    <property type="match status" value="1"/>
</dbReference>
<dbReference type="InterPro" id="IPR036116">
    <property type="entry name" value="FN3_sf"/>
</dbReference>
<evidence type="ECO:0000256" key="1">
    <source>
        <dbReference type="SAM" id="Phobius"/>
    </source>
</evidence>
<sequence length="281" mass="30925">MVRYSNQANVFLLGMECGNSMIEMMLQGVTQTDPTKCLRDGIFPEVLKVSRVVPVYKKGPKDSPDPPYNCTLMNQTSDSLEVGCAEGFNGGQRQQFQLEVYQLQTNLLLENKTSSLPSFVVGNLAPGQLLKMIIYATNSKGRSDQILMEGFTLKVAEKQTGSPVQFELTPFIGVVVMASTLVCVAGAIIFASLKARSRSRCVISRPQELPIKDKATLPLAGAIIFASLKARSRSRCVISRPQELPIKDKATLPLRSHVQDLYDMDDKNPDLIPCNKVDPIN</sequence>
<dbReference type="PANTHER" id="PTHR23278:SF19">
    <property type="entry name" value="OBSCURIN"/>
    <property type="match status" value="1"/>
</dbReference>
<dbReference type="STRING" id="195883.A0A482XTC7"/>
<dbReference type="InParanoid" id="A0A482XTC7"/>
<dbReference type="Gene3D" id="2.60.40.10">
    <property type="entry name" value="Immunoglobulins"/>
    <property type="match status" value="1"/>
</dbReference>
<dbReference type="InterPro" id="IPR003961">
    <property type="entry name" value="FN3_dom"/>
</dbReference>
<accession>A0A482XTC7</accession>
<protein>
    <submittedName>
        <fullName evidence="2">Uncharacterized protein</fullName>
    </submittedName>
</protein>
<keyword evidence="1" id="KW-0812">Transmembrane</keyword>
<organism evidence="2 3">
    <name type="scientific">Laodelphax striatellus</name>
    <name type="common">Small brown planthopper</name>
    <name type="synonym">Delphax striatella</name>
    <dbReference type="NCBI Taxonomy" id="195883"/>
    <lineage>
        <taxon>Eukaryota</taxon>
        <taxon>Metazoa</taxon>
        <taxon>Ecdysozoa</taxon>
        <taxon>Arthropoda</taxon>
        <taxon>Hexapoda</taxon>
        <taxon>Insecta</taxon>
        <taxon>Pterygota</taxon>
        <taxon>Neoptera</taxon>
        <taxon>Paraneoptera</taxon>
        <taxon>Hemiptera</taxon>
        <taxon>Auchenorrhyncha</taxon>
        <taxon>Fulgoroidea</taxon>
        <taxon>Delphacidae</taxon>
        <taxon>Criomorphinae</taxon>
        <taxon>Laodelphax</taxon>
    </lineage>
</organism>